<dbReference type="SMART" id="SM00028">
    <property type="entry name" value="TPR"/>
    <property type="match status" value="5"/>
</dbReference>
<reference evidence="5 6" key="1">
    <citation type="submission" date="2023-12" db="EMBL/GenBank/DDBJ databases">
        <title>Baltic Sea Cyanobacteria.</title>
        <authorList>
            <person name="Delbaje E."/>
            <person name="Fewer D.P."/>
            <person name="Shishido T.K."/>
        </authorList>
    </citation>
    <scope>NUCLEOTIDE SEQUENCE [LARGE SCALE GENOMIC DNA]</scope>
    <source>
        <strain evidence="5 6">UHCC 0370</strain>
    </source>
</reference>
<feature type="repeat" description="TPR" evidence="1">
    <location>
        <begin position="435"/>
        <end position="468"/>
    </location>
</feature>
<evidence type="ECO:0000256" key="1">
    <source>
        <dbReference type="PROSITE-ProRule" id="PRU00339"/>
    </source>
</evidence>
<dbReference type="InterPro" id="IPR011990">
    <property type="entry name" value="TPR-like_helical_dom_sf"/>
</dbReference>
<dbReference type="GO" id="GO:0004674">
    <property type="term" value="F:protein serine/threonine kinase activity"/>
    <property type="evidence" value="ECO:0007669"/>
    <property type="project" value="UniProtKB-EC"/>
</dbReference>
<dbReference type="InterPro" id="IPR011009">
    <property type="entry name" value="Kinase-like_dom_sf"/>
</dbReference>
<comment type="caution">
    <text evidence="5">The sequence shown here is derived from an EMBL/GenBank/DDBJ whole genome shotgun (WGS) entry which is preliminary data.</text>
</comment>
<feature type="binding site" evidence="2">
    <location>
        <position position="53"/>
    </location>
    <ligand>
        <name>ATP</name>
        <dbReference type="ChEBI" id="CHEBI:30616"/>
    </ligand>
</feature>
<evidence type="ECO:0000259" key="4">
    <source>
        <dbReference type="PROSITE" id="PS50011"/>
    </source>
</evidence>
<feature type="repeat" description="TPR" evidence="1">
    <location>
        <begin position="503"/>
        <end position="536"/>
    </location>
</feature>
<feature type="compositionally biased region" description="Low complexity" evidence="3">
    <location>
        <begin position="412"/>
        <end position="426"/>
    </location>
</feature>
<dbReference type="PROSITE" id="PS50011">
    <property type="entry name" value="PROTEIN_KINASE_DOM"/>
    <property type="match status" value="1"/>
</dbReference>
<evidence type="ECO:0000313" key="6">
    <source>
        <dbReference type="Proteomes" id="UP001301388"/>
    </source>
</evidence>
<evidence type="ECO:0000256" key="3">
    <source>
        <dbReference type="SAM" id="MobiDB-lite"/>
    </source>
</evidence>
<dbReference type="InterPro" id="IPR045269">
    <property type="entry name" value="Atg1-like"/>
</dbReference>
<dbReference type="SUPFAM" id="SSF56112">
    <property type="entry name" value="Protein kinase-like (PK-like)"/>
    <property type="match status" value="1"/>
</dbReference>
<evidence type="ECO:0000256" key="2">
    <source>
        <dbReference type="PROSITE-ProRule" id="PRU10141"/>
    </source>
</evidence>
<dbReference type="Gene3D" id="1.10.510.10">
    <property type="entry name" value="Transferase(Phosphotransferase) domain 1"/>
    <property type="match status" value="1"/>
</dbReference>
<keyword evidence="1" id="KW-0802">TPR repeat</keyword>
<accession>A0ABU5TNN0</accession>
<dbReference type="Gene3D" id="1.25.40.10">
    <property type="entry name" value="Tetratricopeptide repeat domain"/>
    <property type="match status" value="2"/>
</dbReference>
<gene>
    <name evidence="5" type="ORF">VB774_20160</name>
</gene>
<organism evidence="5 6">
    <name type="scientific">Pseudanabaena galeata UHCC 0370</name>
    <dbReference type="NCBI Taxonomy" id="3110310"/>
    <lineage>
        <taxon>Bacteria</taxon>
        <taxon>Bacillati</taxon>
        <taxon>Cyanobacteriota</taxon>
        <taxon>Cyanophyceae</taxon>
        <taxon>Pseudanabaenales</taxon>
        <taxon>Pseudanabaenaceae</taxon>
        <taxon>Pseudanabaena</taxon>
    </lineage>
</organism>
<dbReference type="EC" id="2.7.11.1" evidence="5"/>
<dbReference type="PANTHER" id="PTHR24348">
    <property type="entry name" value="SERINE/THREONINE-PROTEIN KINASE UNC-51-RELATED"/>
    <property type="match status" value="1"/>
</dbReference>
<keyword evidence="2" id="KW-0547">Nucleotide-binding</keyword>
<dbReference type="RefSeq" id="WP_323263074.1">
    <property type="nucleotide sequence ID" value="NZ_JAYGIE010000104.1"/>
</dbReference>
<dbReference type="PROSITE" id="PS00107">
    <property type="entry name" value="PROTEIN_KINASE_ATP"/>
    <property type="match status" value="1"/>
</dbReference>
<dbReference type="SMART" id="SM00220">
    <property type="entry name" value="S_TKc"/>
    <property type="match status" value="1"/>
</dbReference>
<keyword evidence="6" id="KW-1185">Reference proteome</keyword>
<protein>
    <submittedName>
        <fullName evidence="5">Serine/threonine-protein kinase</fullName>
        <ecNumber evidence="5">2.7.11.1</ecNumber>
    </submittedName>
</protein>
<dbReference type="EMBL" id="JAYGIE010000104">
    <property type="protein sequence ID" value="MEA5479948.1"/>
    <property type="molecule type" value="Genomic_DNA"/>
</dbReference>
<proteinExistence type="predicted"/>
<dbReference type="Pfam" id="PF13414">
    <property type="entry name" value="TPR_11"/>
    <property type="match status" value="2"/>
</dbReference>
<dbReference type="Pfam" id="PF00069">
    <property type="entry name" value="Pkinase"/>
    <property type="match status" value="1"/>
</dbReference>
<dbReference type="SUPFAM" id="SSF48452">
    <property type="entry name" value="TPR-like"/>
    <property type="match status" value="1"/>
</dbReference>
<dbReference type="Proteomes" id="UP001301388">
    <property type="component" value="Unassembled WGS sequence"/>
</dbReference>
<keyword evidence="5" id="KW-0808">Transferase</keyword>
<dbReference type="InterPro" id="IPR019734">
    <property type="entry name" value="TPR_rpt"/>
</dbReference>
<feature type="domain" description="Protein kinase" evidence="4">
    <location>
        <begin position="20"/>
        <end position="280"/>
    </location>
</feature>
<dbReference type="InterPro" id="IPR017441">
    <property type="entry name" value="Protein_kinase_ATP_BS"/>
</dbReference>
<keyword evidence="2" id="KW-0067">ATP-binding</keyword>
<feature type="repeat" description="TPR" evidence="1">
    <location>
        <begin position="537"/>
        <end position="570"/>
    </location>
</feature>
<sequence length="622" mass="69231">MQPDENFWKKCEGEQIANAYELERLLGCGAFGGVFQAVQIASGRRLNKRVALKLMLSGTIQLEELNFALDLPSHQNLVQHFTGNNVEIRGFPMFYLVMELADCSLADFVKKRGGRISSVEAKPIVRDIAQGLKFLHELNSDNSEDKRYVHRDLKLLNILQVGGIWKIADFGLSKALDRGTMQASKIAGTPHYMPPELFRNGYVSTNWDLWSLGVMIVEMLTGHFPFEATYQDELERKIQRENPNLQGVPDEWLTIVKGCLVEDHGRRWSATDVLTAIEFMGAALSQNQSSTIITPSTSSQKPETNDVLPTEIINVPPTEVTNVIPIPIIDVSPIESTDVIPTQTTDVSQTEIINVPPTESTDVIPTQTNDVRPTQTVNVSHSNPNRLWGIAIIIGIMSGVGFLISQSTRHVTSPSSMSSPSSSPTSKATESGKTATDFLNDGQKKHRENNWKESIADYNEAIRLNPNYVLAYARRGLAFKLLNEKDSADRDFKTAINLQVKTAEDYRGRGIAKYGLEDKQGAITDYNEAIRLNPDDADAYYIRGNAKYALGDKQGAITDYNEAIRINPNLALAYNNRGNAKYDLGDKQGAIADFRKAAEFHQQQGNTEFYNQSRDQIRKLGG</sequence>
<dbReference type="PROSITE" id="PS50005">
    <property type="entry name" value="TPR"/>
    <property type="match status" value="4"/>
</dbReference>
<feature type="repeat" description="TPR" evidence="1">
    <location>
        <begin position="571"/>
        <end position="604"/>
    </location>
</feature>
<dbReference type="InterPro" id="IPR000719">
    <property type="entry name" value="Prot_kinase_dom"/>
</dbReference>
<dbReference type="CDD" id="cd14014">
    <property type="entry name" value="STKc_PknB_like"/>
    <property type="match status" value="1"/>
</dbReference>
<name>A0ABU5TNN0_9CYAN</name>
<evidence type="ECO:0000313" key="5">
    <source>
        <dbReference type="EMBL" id="MEA5479948.1"/>
    </source>
</evidence>
<dbReference type="PROSITE" id="PS50293">
    <property type="entry name" value="TPR_REGION"/>
    <property type="match status" value="1"/>
</dbReference>
<keyword evidence="5" id="KW-0418">Kinase</keyword>
<feature type="region of interest" description="Disordered" evidence="3">
    <location>
        <begin position="410"/>
        <end position="446"/>
    </location>
</feature>